<dbReference type="Gene3D" id="2.60.420.10">
    <property type="entry name" value="Maltose phosphorylase, domain 3"/>
    <property type="match status" value="1"/>
</dbReference>
<dbReference type="Pfam" id="PF17389">
    <property type="entry name" value="Bac_rhamnosid6H"/>
    <property type="match status" value="1"/>
</dbReference>
<dbReference type="InterPro" id="IPR012341">
    <property type="entry name" value="6hp_glycosidase-like_sf"/>
</dbReference>
<feature type="domain" description="Alpha-L-rhamnosidase six-hairpin glycosidase" evidence="1">
    <location>
        <begin position="173"/>
        <end position="350"/>
    </location>
</feature>
<evidence type="ECO:0000259" key="1">
    <source>
        <dbReference type="Pfam" id="PF17389"/>
    </source>
</evidence>
<evidence type="ECO:0000259" key="2">
    <source>
        <dbReference type="Pfam" id="PF17390"/>
    </source>
</evidence>
<name>A0A5R9GHS9_9BACL</name>
<sequence>MLERIAKTKDPRTRYYVTPTRVLWQTEGEGVEVLSAEALLEERDGQATLGGGEACILSNRGGQAGLLLDFGTELQGGVQIALWTAGTGAKTTKLRVRFGESAAEAMSERGPSSTATNDHAVRDTIVEVSSFLGATDIGNTGFRFVRIDLLDPEESIRIKSVRAFLLIRELERPGSFRCSDPLLTRIWEVGAYTVHLNMQEYLWDGVKRDRLVWVGDMHPETSTIQAVFGNHEVVPLSLDFSRDETPLPGWMNGFPSYSMWWILIHRDWYRQSGDMDYLLEQKSYLLGLLAALIGHVRDDGTHDAPSAFLDWPTSPNRAGVEAGVHALFVLALQAGAELCGLLGAAEAERDCRRAERTLRRRVPEHGGSKQAAALMALSGLVDPVEANERVLAVDGPRGISTFLGYYVLKARGEAGDFVGALDVIRRYWGGMLELGATTFWEDFDLSWMENASRIDELPVPGKVDVHGSYGDYCYKGYRHSLCHGWASGPTAWLSEYVLGVRIVEPGCRKLAIRPRLGDLEWAEGSFPTPFGPVRVAHRRRADGAVETEIDAPVGVEIEYA</sequence>
<organism evidence="3 4">
    <name type="scientific">Paenibacillus antri</name>
    <dbReference type="NCBI Taxonomy" id="2582848"/>
    <lineage>
        <taxon>Bacteria</taxon>
        <taxon>Bacillati</taxon>
        <taxon>Bacillota</taxon>
        <taxon>Bacilli</taxon>
        <taxon>Bacillales</taxon>
        <taxon>Paenibacillaceae</taxon>
        <taxon>Paenibacillus</taxon>
    </lineage>
</organism>
<keyword evidence="4" id="KW-1185">Reference proteome</keyword>
<dbReference type="PANTHER" id="PTHR34987:SF4">
    <property type="entry name" value="ALPHA-L-RHAMNOSIDASE C-TERMINAL DOMAIN-CONTAINING PROTEIN"/>
    <property type="match status" value="1"/>
</dbReference>
<dbReference type="InterPro" id="IPR035398">
    <property type="entry name" value="Bac_rhamnosid_C"/>
</dbReference>
<comment type="caution">
    <text evidence="3">The sequence shown here is derived from an EMBL/GenBank/DDBJ whole genome shotgun (WGS) entry which is preliminary data.</text>
</comment>
<dbReference type="AlphaFoldDB" id="A0A5R9GHS9"/>
<dbReference type="Pfam" id="PF17390">
    <property type="entry name" value="Bac_rhamnosid_C"/>
    <property type="match status" value="1"/>
</dbReference>
<protein>
    <submittedName>
        <fullName evidence="3">Alpha-L-rhamnosidase</fullName>
    </submittedName>
</protein>
<dbReference type="RefSeq" id="WP_138194009.1">
    <property type="nucleotide sequence ID" value="NZ_VCIW01000005.1"/>
</dbReference>
<dbReference type="GO" id="GO:0005975">
    <property type="term" value="P:carbohydrate metabolic process"/>
    <property type="evidence" value="ECO:0007669"/>
    <property type="project" value="InterPro"/>
</dbReference>
<dbReference type="InterPro" id="IPR008928">
    <property type="entry name" value="6-hairpin_glycosidase_sf"/>
</dbReference>
<gene>
    <name evidence="3" type="ORF">FE782_10285</name>
</gene>
<evidence type="ECO:0000313" key="3">
    <source>
        <dbReference type="EMBL" id="TLS52353.1"/>
    </source>
</evidence>
<feature type="domain" description="Alpha-L-rhamnosidase C-terminal" evidence="2">
    <location>
        <begin position="499"/>
        <end position="558"/>
    </location>
</feature>
<dbReference type="OrthoDB" id="9815108at2"/>
<accession>A0A5R9GHS9</accession>
<evidence type="ECO:0000313" key="4">
    <source>
        <dbReference type="Proteomes" id="UP000309676"/>
    </source>
</evidence>
<dbReference type="EMBL" id="VCIW01000005">
    <property type="protein sequence ID" value="TLS52353.1"/>
    <property type="molecule type" value="Genomic_DNA"/>
</dbReference>
<dbReference type="SUPFAM" id="SSF48208">
    <property type="entry name" value="Six-hairpin glycosidases"/>
    <property type="match status" value="1"/>
</dbReference>
<reference evidence="3 4" key="1">
    <citation type="submission" date="2019-05" db="EMBL/GenBank/DDBJ databases">
        <authorList>
            <person name="Narsing Rao M.P."/>
            <person name="Li W.J."/>
        </authorList>
    </citation>
    <scope>NUCLEOTIDE SEQUENCE [LARGE SCALE GENOMIC DNA]</scope>
    <source>
        <strain evidence="3 4">SYSU_K30003</strain>
    </source>
</reference>
<dbReference type="InterPro" id="IPR035396">
    <property type="entry name" value="Bac_rhamnosid6H"/>
</dbReference>
<dbReference type="Gene3D" id="1.50.10.10">
    <property type="match status" value="1"/>
</dbReference>
<proteinExistence type="predicted"/>
<dbReference type="Proteomes" id="UP000309676">
    <property type="component" value="Unassembled WGS sequence"/>
</dbReference>
<dbReference type="PANTHER" id="PTHR34987">
    <property type="entry name" value="C, PUTATIVE (AFU_ORTHOLOGUE AFUA_3G02880)-RELATED"/>
    <property type="match status" value="1"/>
</dbReference>